<evidence type="ECO:0000313" key="1">
    <source>
        <dbReference type="EMBL" id="KKM80494.1"/>
    </source>
</evidence>
<sequence length="320" mass="36531">MADDVRRLVLAPGERDYAQYLTEYTFLVEEIARHFRQTHGRPLDTGSLGHFGYRMHAELLRWADESPGGDMARHGISPPLTLGKLLDMTWPTLRDDPPPPPDDPTPLPVAPSFTEMENPIGNFLHPAEQYFPPASWVKSEETLRARLQWVKDNGYTVELAMMEQTHWGTAPGRDPRWTQPDTATPLVFDGPRFDVFGWTNALDELIRRITIARREYGIECVVALWDQERIQHDFGVVLGEVDRVVTTLDPHVVAYQNSWEIDEVLTTEQQHRLNNAIGKAADKPCGPHFSPAFKPDADYWAVSDRANLLWHQYDPDLDEA</sequence>
<protein>
    <submittedName>
        <fullName evidence="1">Uncharacterized protein</fullName>
    </submittedName>
</protein>
<feature type="non-terminal residue" evidence="1">
    <location>
        <position position="320"/>
    </location>
</feature>
<accession>A0A0F9KDZ8</accession>
<reference evidence="1" key="1">
    <citation type="journal article" date="2015" name="Nature">
        <title>Complex archaea that bridge the gap between prokaryotes and eukaryotes.</title>
        <authorList>
            <person name="Spang A."/>
            <person name="Saw J.H."/>
            <person name="Jorgensen S.L."/>
            <person name="Zaremba-Niedzwiedzka K."/>
            <person name="Martijn J."/>
            <person name="Lind A.E."/>
            <person name="van Eijk R."/>
            <person name="Schleper C."/>
            <person name="Guy L."/>
            <person name="Ettema T.J."/>
        </authorList>
    </citation>
    <scope>NUCLEOTIDE SEQUENCE</scope>
</reference>
<organism evidence="1">
    <name type="scientific">marine sediment metagenome</name>
    <dbReference type="NCBI Taxonomy" id="412755"/>
    <lineage>
        <taxon>unclassified sequences</taxon>
        <taxon>metagenomes</taxon>
        <taxon>ecological metagenomes</taxon>
    </lineage>
</organism>
<gene>
    <name evidence="1" type="ORF">LCGC14_1339400</name>
</gene>
<proteinExistence type="predicted"/>
<dbReference type="AlphaFoldDB" id="A0A0F9KDZ8"/>
<comment type="caution">
    <text evidence="1">The sequence shown here is derived from an EMBL/GenBank/DDBJ whole genome shotgun (WGS) entry which is preliminary data.</text>
</comment>
<dbReference type="EMBL" id="LAZR01008173">
    <property type="protein sequence ID" value="KKM80494.1"/>
    <property type="molecule type" value="Genomic_DNA"/>
</dbReference>
<name>A0A0F9KDZ8_9ZZZZ</name>